<accession>A0A1J1AEN3</accession>
<dbReference type="GeneID" id="30418267"/>
<dbReference type="RefSeq" id="WP_071933369.1">
    <property type="nucleotide sequence ID" value="NZ_CP016804.1"/>
</dbReference>
<dbReference type="KEGG" id="hhsr:HSR6_1738"/>
<evidence type="ECO:0008006" key="3">
    <source>
        <dbReference type="Google" id="ProtNLM"/>
    </source>
</evidence>
<reference evidence="2" key="1">
    <citation type="submission" date="2016-08" db="EMBL/GenBank/DDBJ databases">
        <title>Discovery of first anaerobic lithoheterotrophic haloarchae widely represented in hypersaline habitats.</title>
        <authorList>
            <person name="Sorokin D.Y."/>
            <person name="Kublanov I.V."/>
            <person name="Roman P."/>
            <person name="Sinninghe Damste J.S."/>
            <person name="Golyshin P.N."/>
            <person name="Rojo D."/>
            <person name="Ciordia S."/>
            <person name="Mena Md.C."/>
            <person name="Ferrer M."/>
            <person name="Smedile F."/>
            <person name="Messina E."/>
            <person name="La Cono V."/>
            <person name="Yakimov M.M."/>
        </authorList>
    </citation>
    <scope>NUCLEOTIDE SEQUENCE [LARGE SCALE GENOMIC DNA]</scope>
    <source>
        <strain evidence="2">HSR6</strain>
    </source>
</reference>
<keyword evidence="2" id="KW-1185">Reference proteome</keyword>
<proteinExistence type="predicted"/>
<evidence type="ECO:0000313" key="2">
    <source>
        <dbReference type="Proteomes" id="UP000186165"/>
    </source>
</evidence>
<dbReference type="EMBL" id="CP016804">
    <property type="protein sequence ID" value="APE96175.1"/>
    <property type="molecule type" value="Genomic_DNA"/>
</dbReference>
<organism evidence="1 2">
    <name type="scientific">Halodesulfurarchaeum formicicum</name>
    <dbReference type="NCBI Taxonomy" id="1873524"/>
    <lineage>
        <taxon>Archaea</taxon>
        <taxon>Methanobacteriati</taxon>
        <taxon>Methanobacteriota</taxon>
        <taxon>Stenosarchaea group</taxon>
        <taxon>Halobacteria</taxon>
        <taxon>Halobacteriales</taxon>
        <taxon>Halobacteriaceae</taxon>
        <taxon>Halodesulfurarchaeum</taxon>
    </lineage>
</organism>
<dbReference type="Proteomes" id="UP000186165">
    <property type="component" value="Chromosome"/>
</dbReference>
<sequence>MSKPPRPGGSLTVETDLDLSIGDAQVDVRSTGDRLFLNFPSLRALSEAKRGLPPTGIEAVSGLVTAFDLTMEVRARDRTIFVIEPGAPAGPLSRWVGSSPVQLRALGLLAVVAKEIESGIRVIRTLLH</sequence>
<protein>
    <recommendedName>
        <fullName evidence="3">Peptide ABC transporter ATP-binding protein</fullName>
    </recommendedName>
</protein>
<evidence type="ECO:0000313" key="1">
    <source>
        <dbReference type="EMBL" id="APE96175.1"/>
    </source>
</evidence>
<dbReference type="OrthoDB" id="306982at2157"/>
<gene>
    <name evidence="1" type="ORF">HSR6_1738</name>
</gene>
<name>A0A1J1AEN3_9EURY</name>
<dbReference type="AlphaFoldDB" id="A0A1J1AEN3"/>